<dbReference type="Proteomes" id="UP000824469">
    <property type="component" value="Unassembled WGS sequence"/>
</dbReference>
<sequence length="376" mass="42858">AVSHSGYGGASDVSYVQRRHSKGGVPPSSCEEIGKKIQVPYTAQYLFWSQDQSFTQVGIPSEISTDSDNLSPPSGFYAEGYQHYRFNGSSWINFNATSFLYTSPGKQVVGNHYYLAQADENGGRPTWKLFNEVRVTTRAVSRVTVEEDSIDWVKLEATSYGGNYGQFMNNRNINILPCKLNLCVHIIPRFLALFYTHILLKPDKEYHGPVLSMPNKRLRFVQKKFNRILQIEERRSQGKAINKEKEDVLMSKLTISILIDDHEKLKKCLSMAIKEELISREKEMLLLLEDNNENENEIENPTNDEVVTIAEEEEKKKIVVDENQTLESLETRQVQEEASYADVKDDSIVEVLQLSGKKFPRLGLAGLLLRMQLPIK</sequence>
<name>A0AA38CL18_TAXCH</name>
<dbReference type="AlphaFoldDB" id="A0AA38CL18"/>
<dbReference type="InterPro" id="IPR021851">
    <property type="entry name" value="DUF3455"/>
</dbReference>
<evidence type="ECO:0000313" key="1">
    <source>
        <dbReference type="EMBL" id="KAH9300883.1"/>
    </source>
</evidence>
<gene>
    <name evidence="1" type="ORF">KI387_012466</name>
</gene>
<dbReference type="Pfam" id="PF11937">
    <property type="entry name" value="DUF3455"/>
    <property type="match status" value="1"/>
</dbReference>
<accession>A0AA38CL18</accession>
<reference evidence="1 2" key="1">
    <citation type="journal article" date="2021" name="Nat. Plants">
        <title>The Taxus genome provides insights into paclitaxel biosynthesis.</title>
        <authorList>
            <person name="Xiong X."/>
            <person name="Gou J."/>
            <person name="Liao Q."/>
            <person name="Li Y."/>
            <person name="Zhou Q."/>
            <person name="Bi G."/>
            <person name="Li C."/>
            <person name="Du R."/>
            <person name="Wang X."/>
            <person name="Sun T."/>
            <person name="Guo L."/>
            <person name="Liang H."/>
            <person name="Lu P."/>
            <person name="Wu Y."/>
            <person name="Zhang Z."/>
            <person name="Ro D.K."/>
            <person name="Shang Y."/>
            <person name="Huang S."/>
            <person name="Yan J."/>
        </authorList>
    </citation>
    <scope>NUCLEOTIDE SEQUENCE [LARGE SCALE GENOMIC DNA]</scope>
    <source>
        <strain evidence="1">Ta-2019</strain>
    </source>
</reference>
<dbReference type="PANTHER" id="PTHR35567">
    <property type="entry name" value="MALATE DEHYDROGENASE (AFU_ORTHOLOGUE AFUA_2G13800)"/>
    <property type="match status" value="1"/>
</dbReference>
<organism evidence="1 2">
    <name type="scientific">Taxus chinensis</name>
    <name type="common">Chinese yew</name>
    <name type="synonym">Taxus wallichiana var. chinensis</name>
    <dbReference type="NCBI Taxonomy" id="29808"/>
    <lineage>
        <taxon>Eukaryota</taxon>
        <taxon>Viridiplantae</taxon>
        <taxon>Streptophyta</taxon>
        <taxon>Embryophyta</taxon>
        <taxon>Tracheophyta</taxon>
        <taxon>Spermatophyta</taxon>
        <taxon>Pinopsida</taxon>
        <taxon>Pinidae</taxon>
        <taxon>Conifers II</taxon>
        <taxon>Cupressales</taxon>
        <taxon>Taxaceae</taxon>
        <taxon>Taxus</taxon>
    </lineage>
</organism>
<dbReference type="EMBL" id="JAHRHJ020000009">
    <property type="protein sequence ID" value="KAH9300883.1"/>
    <property type="molecule type" value="Genomic_DNA"/>
</dbReference>
<evidence type="ECO:0000313" key="2">
    <source>
        <dbReference type="Proteomes" id="UP000824469"/>
    </source>
</evidence>
<keyword evidence="2" id="KW-1185">Reference proteome</keyword>
<protein>
    <submittedName>
        <fullName evidence="1">Uncharacterized protein</fullName>
    </submittedName>
</protein>
<proteinExistence type="predicted"/>
<dbReference type="PANTHER" id="PTHR35567:SF1">
    <property type="entry name" value="CONSERVED FUNGAL PROTEIN (AFU_ORTHOLOGUE AFUA_1G14230)"/>
    <property type="match status" value="1"/>
</dbReference>
<comment type="caution">
    <text evidence="1">The sequence shown here is derived from an EMBL/GenBank/DDBJ whole genome shotgun (WGS) entry which is preliminary data.</text>
</comment>
<feature type="non-terminal residue" evidence="1">
    <location>
        <position position="1"/>
    </location>
</feature>